<gene>
    <name evidence="1" type="ORF">SPIL2461_LOCUS15551</name>
</gene>
<organism evidence="1 2">
    <name type="scientific">Symbiodinium pilosum</name>
    <name type="common">Dinoflagellate</name>
    <dbReference type="NCBI Taxonomy" id="2952"/>
    <lineage>
        <taxon>Eukaryota</taxon>
        <taxon>Sar</taxon>
        <taxon>Alveolata</taxon>
        <taxon>Dinophyceae</taxon>
        <taxon>Suessiales</taxon>
        <taxon>Symbiodiniaceae</taxon>
        <taxon>Symbiodinium</taxon>
    </lineage>
</organism>
<dbReference type="EMBL" id="CAJNIZ010038513">
    <property type="protein sequence ID" value="CAE7579010.1"/>
    <property type="molecule type" value="Genomic_DNA"/>
</dbReference>
<dbReference type="Proteomes" id="UP000649617">
    <property type="component" value="Unassembled WGS sequence"/>
</dbReference>
<dbReference type="AlphaFoldDB" id="A0A812UU74"/>
<accession>A0A812UU74</accession>
<protein>
    <submittedName>
        <fullName evidence="1">Uncharacterized protein</fullName>
    </submittedName>
</protein>
<reference evidence="1" key="1">
    <citation type="submission" date="2021-02" db="EMBL/GenBank/DDBJ databases">
        <authorList>
            <person name="Dougan E. K."/>
            <person name="Rhodes N."/>
            <person name="Thang M."/>
            <person name="Chan C."/>
        </authorList>
    </citation>
    <scope>NUCLEOTIDE SEQUENCE</scope>
</reference>
<comment type="caution">
    <text evidence="1">The sequence shown here is derived from an EMBL/GenBank/DDBJ whole genome shotgun (WGS) entry which is preliminary data.</text>
</comment>
<keyword evidence="2" id="KW-1185">Reference proteome</keyword>
<evidence type="ECO:0000313" key="1">
    <source>
        <dbReference type="EMBL" id="CAE7579010.1"/>
    </source>
</evidence>
<dbReference type="OrthoDB" id="408373at2759"/>
<evidence type="ECO:0000313" key="2">
    <source>
        <dbReference type="Proteomes" id="UP000649617"/>
    </source>
</evidence>
<name>A0A812UU74_SYMPI</name>
<sequence length="97" mass="11109">MARSLARYIDRDDGERITAKACYPYFYFFSNFGCRSAPSLQEGDVLPSCPCLFMYGQKFGRNKPFTFHKARWAEEINARADSLVVPVNAGHYLQAAW</sequence>
<proteinExistence type="predicted"/>